<feature type="transmembrane region" description="Helical" evidence="2">
    <location>
        <begin position="117"/>
        <end position="135"/>
    </location>
</feature>
<evidence type="ECO:0000313" key="4">
    <source>
        <dbReference type="Proteomes" id="UP000759537"/>
    </source>
</evidence>
<keyword evidence="2" id="KW-0812">Transmembrane</keyword>
<feature type="transmembrane region" description="Helical" evidence="2">
    <location>
        <begin position="147"/>
        <end position="166"/>
    </location>
</feature>
<sequence length="364" mass="40558">MENFHNLVVSAQASRVIVKLWHTIIGLYLWEFFTTLDYEWRVIRGRLPYRWTIWIYSFTRVAALVGVILFLVLMDVTIPINCQLLTSFSAIIFCLSVTTASLLIILRIIAIWNKNRVVVTLAVIVWGISVVSHIQSKALPLTALKKTLNLMEFYTIVVWLTGAAQLRSVWVPEQSICEPFKTESSVLSFIPTIISDIVLLLIMFFGLLILRRHGGGTTGLIYLLWKQGIIWLALATATELPPLVLIVLNSNNIDNILLETPCQITMIIAATRMHRSLVDFASGSSDMAHEKVKVSRLAFSKTKQTDDAAPTTVHQIEIAVDTALGFEQYRTAQIADDGSSDISTESARSQPTASSSPIPQAQSV</sequence>
<organism evidence="3 4">
    <name type="scientific">Russula ochroleuca</name>
    <dbReference type="NCBI Taxonomy" id="152965"/>
    <lineage>
        <taxon>Eukaryota</taxon>
        <taxon>Fungi</taxon>
        <taxon>Dikarya</taxon>
        <taxon>Basidiomycota</taxon>
        <taxon>Agaricomycotina</taxon>
        <taxon>Agaricomycetes</taxon>
        <taxon>Russulales</taxon>
        <taxon>Russulaceae</taxon>
        <taxon>Russula</taxon>
    </lineage>
</organism>
<keyword evidence="2" id="KW-1133">Transmembrane helix</keyword>
<dbReference type="EMBL" id="WHVB01000019">
    <property type="protein sequence ID" value="KAF8473077.1"/>
    <property type="molecule type" value="Genomic_DNA"/>
</dbReference>
<keyword evidence="2" id="KW-0472">Membrane</keyword>
<accession>A0A9P5K182</accession>
<proteinExistence type="predicted"/>
<evidence type="ECO:0000256" key="1">
    <source>
        <dbReference type="SAM" id="MobiDB-lite"/>
    </source>
</evidence>
<evidence type="ECO:0000256" key="2">
    <source>
        <dbReference type="SAM" id="Phobius"/>
    </source>
</evidence>
<feature type="transmembrane region" description="Helical" evidence="2">
    <location>
        <begin position="229"/>
        <end position="248"/>
    </location>
</feature>
<feature type="compositionally biased region" description="Polar residues" evidence="1">
    <location>
        <begin position="340"/>
        <end position="364"/>
    </location>
</feature>
<reference evidence="3" key="1">
    <citation type="submission" date="2019-10" db="EMBL/GenBank/DDBJ databases">
        <authorList>
            <consortium name="DOE Joint Genome Institute"/>
            <person name="Kuo A."/>
            <person name="Miyauchi S."/>
            <person name="Kiss E."/>
            <person name="Drula E."/>
            <person name="Kohler A."/>
            <person name="Sanchez-Garcia M."/>
            <person name="Andreopoulos B."/>
            <person name="Barry K.W."/>
            <person name="Bonito G."/>
            <person name="Buee M."/>
            <person name="Carver A."/>
            <person name="Chen C."/>
            <person name="Cichocki N."/>
            <person name="Clum A."/>
            <person name="Culley D."/>
            <person name="Crous P.W."/>
            <person name="Fauchery L."/>
            <person name="Girlanda M."/>
            <person name="Hayes R."/>
            <person name="Keri Z."/>
            <person name="LaButti K."/>
            <person name="Lipzen A."/>
            <person name="Lombard V."/>
            <person name="Magnuson J."/>
            <person name="Maillard F."/>
            <person name="Morin E."/>
            <person name="Murat C."/>
            <person name="Nolan M."/>
            <person name="Ohm R."/>
            <person name="Pangilinan J."/>
            <person name="Pereira M."/>
            <person name="Perotto S."/>
            <person name="Peter M."/>
            <person name="Riley R."/>
            <person name="Sitrit Y."/>
            <person name="Stielow B."/>
            <person name="Szollosi G."/>
            <person name="Zifcakova L."/>
            <person name="Stursova M."/>
            <person name="Spatafora J.W."/>
            <person name="Tedersoo L."/>
            <person name="Vaario L.-M."/>
            <person name="Yamada A."/>
            <person name="Yan M."/>
            <person name="Wang P."/>
            <person name="Xu J."/>
            <person name="Bruns T."/>
            <person name="Baldrian P."/>
            <person name="Vilgalys R."/>
            <person name="Henrissat B."/>
            <person name="Grigoriev I.V."/>
            <person name="Hibbett D."/>
            <person name="Nagy L.G."/>
            <person name="Martin F.M."/>
        </authorList>
    </citation>
    <scope>NUCLEOTIDE SEQUENCE</scope>
    <source>
        <strain evidence="3">Prilba</strain>
    </source>
</reference>
<protein>
    <submittedName>
        <fullName evidence="3">Uncharacterized protein</fullName>
    </submittedName>
</protein>
<feature type="transmembrane region" description="Helical" evidence="2">
    <location>
        <begin position="186"/>
        <end position="209"/>
    </location>
</feature>
<reference evidence="3" key="2">
    <citation type="journal article" date="2020" name="Nat. Commun.">
        <title>Large-scale genome sequencing of mycorrhizal fungi provides insights into the early evolution of symbiotic traits.</title>
        <authorList>
            <person name="Miyauchi S."/>
            <person name="Kiss E."/>
            <person name="Kuo A."/>
            <person name="Drula E."/>
            <person name="Kohler A."/>
            <person name="Sanchez-Garcia M."/>
            <person name="Morin E."/>
            <person name="Andreopoulos B."/>
            <person name="Barry K.W."/>
            <person name="Bonito G."/>
            <person name="Buee M."/>
            <person name="Carver A."/>
            <person name="Chen C."/>
            <person name="Cichocki N."/>
            <person name="Clum A."/>
            <person name="Culley D."/>
            <person name="Crous P.W."/>
            <person name="Fauchery L."/>
            <person name="Girlanda M."/>
            <person name="Hayes R.D."/>
            <person name="Keri Z."/>
            <person name="LaButti K."/>
            <person name="Lipzen A."/>
            <person name="Lombard V."/>
            <person name="Magnuson J."/>
            <person name="Maillard F."/>
            <person name="Murat C."/>
            <person name="Nolan M."/>
            <person name="Ohm R.A."/>
            <person name="Pangilinan J."/>
            <person name="Pereira M.F."/>
            <person name="Perotto S."/>
            <person name="Peter M."/>
            <person name="Pfister S."/>
            <person name="Riley R."/>
            <person name="Sitrit Y."/>
            <person name="Stielow J.B."/>
            <person name="Szollosi G."/>
            <person name="Zifcakova L."/>
            <person name="Stursova M."/>
            <person name="Spatafora J.W."/>
            <person name="Tedersoo L."/>
            <person name="Vaario L.M."/>
            <person name="Yamada A."/>
            <person name="Yan M."/>
            <person name="Wang P."/>
            <person name="Xu J."/>
            <person name="Bruns T."/>
            <person name="Baldrian P."/>
            <person name="Vilgalys R."/>
            <person name="Dunand C."/>
            <person name="Henrissat B."/>
            <person name="Grigoriev I.V."/>
            <person name="Hibbett D."/>
            <person name="Nagy L.G."/>
            <person name="Martin F.M."/>
        </authorList>
    </citation>
    <scope>NUCLEOTIDE SEQUENCE</scope>
    <source>
        <strain evidence="3">Prilba</strain>
    </source>
</reference>
<evidence type="ECO:0000313" key="3">
    <source>
        <dbReference type="EMBL" id="KAF8473077.1"/>
    </source>
</evidence>
<dbReference type="Proteomes" id="UP000759537">
    <property type="component" value="Unassembled WGS sequence"/>
</dbReference>
<dbReference type="OrthoDB" id="3240689at2759"/>
<keyword evidence="4" id="KW-1185">Reference proteome</keyword>
<dbReference type="AlphaFoldDB" id="A0A9P5K182"/>
<name>A0A9P5K182_9AGAM</name>
<feature type="transmembrane region" description="Helical" evidence="2">
    <location>
        <begin position="85"/>
        <end position="111"/>
    </location>
</feature>
<feature type="transmembrane region" description="Helical" evidence="2">
    <location>
        <begin position="53"/>
        <end position="73"/>
    </location>
</feature>
<feature type="region of interest" description="Disordered" evidence="1">
    <location>
        <begin position="335"/>
        <end position="364"/>
    </location>
</feature>
<comment type="caution">
    <text evidence="3">The sequence shown here is derived from an EMBL/GenBank/DDBJ whole genome shotgun (WGS) entry which is preliminary data.</text>
</comment>
<gene>
    <name evidence="3" type="ORF">DFH94DRAFT_855978</name>
</gene>